<gene>
    <name evidence="2" type="ORF">SAMN05192573_103426</name>
</gene>
<protein>
    <submittedName>
        <fullName evidence="2">Uncharacterized protein</fullName>
    </submittedName>
</protein>
<keyword evidence="1" id="KW-1133">Transmembrane helix</keyword>
<dbReference type="AlphaFoldDB" id="A0A1G7U9X7"/>
<feature type="transmembrane region" description="Helical" evidence="1">
    <location>
        <begin position="25"/>
        <end position="46"/>
    </location>
</feature>
<feature type="transmembrane region" description="Helical" evidence="1">
    <location>
        <begin position="138"/>
        <end position="156"/>
    </location>
</feature>
<name>A0A1G7U9X7_9SPHI</name>
<feature type="transmembrane region" description="Helical" evidence="1">
    <location>
        <begin position="53"/>
        <end position="72"/>
    </location>
</feature>
<evidence type="ECO:0000313" key="2">
    <source>
        <dbReference type="EMBL" id="SDG44392.1"/>
    </source>
</evidence>
<accession>A0A1G7U9X7</accession>
<organism evidence="2 3">
    <name type="scientific">Mucilaginibacter gossypii</name>
    <dbReference type="NCBI Taxonomy" id="551996"/>
    <lineage>
        <taxon>Bacteria</taxon>
        <taxon>Pseudomonadati</taxon>
        <taxon>Bacteroidota</taxon>
        <taxon>Sphingobacteriia</taxon>
        <taxon>Sphingobacteriales</taxon>
        <taxon>Sphingobacteriaceae</taxon>
        <taxon>Mucilaginibacter</taxon>
    </lineage>
</organism>
<dbReference type="STRING" id="551996.SAMN05192573_103426"/>
<keyword evidence="3" id="KW-1185">Reference proteome</keyword>
<dbReference type="RefSeq" id="WP_091164548.1">
    <property type="nucleotide sequence ID" value="NZ_FNCG01000003.1"/>
</dbReference>
<feature type="transmembrane region" description="Helical" evidence="1">
    <location>
        <begin position="102"/>
        <end position="126"/>
    </location>
</feature>
<dbReference type="EMBL" id="FNCG01000003">
    <property type="protein sequence ID" value="SDG44392.1"/>
    <property type="molecule type" value="Genomic_DNA"/>
</dbReference>
<dbReference type="Proteomes" id="UP000199705">
    <property type="component" value="Unassembled WGS sequence"/>
</dbReference>
<sequence length="157" mass="17870">MEFDENKEEEKYSEDDYVDIYSKRAIFWFSFFNLIFGGVLLVINLYNAGYRKAVPVVLAFVLFFSYLSYFVIMHSGVDLQQVVDAMNVTAKGGQPTAAQVTAMLSVAGLNIGFGLIGALILSQFFFRRYFPDNDYYPKPVGLPILIFIILMILTRIL</sequence>
<reference evidence="3" key="1">
    <citation type="submission" date="2016-10" db="EMBL/GenBank/DDBJ databases">
        <authorList>
            <person name="Varghese N."/>
            <person name="Submissions S."/>
        </authorList>
    </citation>
    <scope>NUCLEOTIDE SEQUENCE [LARGE SCALE GENOMIC DNA]</scope>
    <source>
        <strain evidence="3">Gh-67</strain>
    </source>
</reference>
<keyword evidence="1" id="KW-0812">Transmembrane</keyword>
<evidence type="ECO:0000256" key="1">
    <source>
        <dbReference type="SAM" id="Phobius"/>
    </source>
</evidence>
<keyword evidence="1" id="KW-0472">Membrane</keyword>
<evidence type="ECO:0000313" key="3">
    <source>
        <dbReference type="Proteomes" id="UP000199705"/>
    </source>
</evidence>
<proteinExistence type="predicted"/>